<feature type="compositionally biased region" description="Polar residues" evidence="1">
    <location>
        <begin position="227"/>
        <end position="241"/>
    </location>
</feature>
<dbReference type="SUPFAM" id="SSF48350">
    <property type="entry name" value="GTPase activation domain, GAP"/>
    <property type="match status" value="1"/>
</dbReference>
<comment type="caution">
    <text evidence="3">The sequence shown here is derived from an EMBL/GenBank/DDBJ whole genome shotgun (WGS) entry which is preliminary data.</text>
</comment>
<dbReference type="EMBL" id="JPKZ01000517">
    <property type="protein sequence ID" value="KHN86812.1"/>
    <property type="molecule type" value="Genomic_DNA"/>
</dbReference>
<evidence type="ECO:0000256" key="1">
    <source>
        <dbReference type="SAM" id="MobiDB-lite"/>
    </source>
</evidence>
<protein>
    <submittedName>
        <fullName evidence="3">Arf-GAP with Rho-GAP domain, ANK repeat and PH domain-containing protein 3</fullName>
    </submittedName>
</protein>
<keyword evidence="4" id="KW-1185">Reference proteome</keyword>
<feature type="compositionally biased region" description="Pro residues" evidence="1">
    <location>
        <begin position="125"/>
        <end position="141"/>
    </location>
</feature>
<feature type="compositionally biased region" description="Low complexity" evidence="1">
    <location>
        <begin position="209"/>
        <end position="226"/>
    </location>
</feature>
<dbReference type="Gene3D" id="1.10.555.10">
    <property type="entry name" value="Rho GTPase activation protein"/>
    <property type="match status" value="1"/>
</dbReference>
<dbReference type="InterPro" id="IPR000198">
    <property type="entry name" value="RhoGAP_dom"/>
</dbReference>
<accession>A0A0B2VZQ8</accession>
<dbReference type="InterPro" id="IPR008936">
    <property type="entry name" value="Rho_GTPase_activation_prot"/>
</dbReference>
<organism evidence="3 4">
    <name type="scientific">Toxocara canis</name>
    <name type="common">Canine roundworm</name>
    <dbReference type="NCBI Taxonomy" id="6265"/>
    <lineage>
        <taxon>Eukaryota</taxon>
        <taxon>Metazoa</taxon>
        <taxon>Ecdysozoa</taxon>
        <taxon>Nematoda</taxon>
        <taxon>Chromadorea</taxon>
        <taxon>Rhabditida</taxon>
        <taxon>Spirurina</taxon>
        <taxon>Ascaridomorpha</taxon>
        <taxon>Ascaridoidea</taxon>
        <taxon>Toxocaridae</taxon>
        <taxon>Toxocara</taxon>
    </lineage>
</organism>
<dbReference type="PANTHER" id="PTHR45899:SF2">
    <property type="entry name" value="RHO GTPASE ACTIVATING PROTEIN AT 15B, ISOFORM C"/>
    <property type="match status" value="1"/>
</dbReference>
<dbReference type="GO" id="GO:0007165">
    <property type="term" value="P:signal transduction"/>
    <property type="evidence" value="ECO:0007669"/>
    <property type="project" value="InterPro"/>
</dbReference>
<evidence type="ECO:0000259" key="2">
    <source>
        <dbReference type="PROSITE" id="PS50238"/>
    </source>
</evidence>
<feature type="region of interest" description="Disordered" evidence="1">
    <location>
        <begin position="32"/>
        <end position="81"/>
    </location>
</feature>
<feature type="compositionally biased region" description="Pro residues" evidence="1">
    <location>
        <begin position="42"/>
        <end position="58"/>
    </location>
</feature>
<name>A0A0B2VZQ8_TOXCA</name>
<dbReference type="PROSITE" id="PS50238">
    <property type="entry name" value="RHOGAP"/>
    <property type="match status" value="1"/>
</dbReference>
<dbReference type="OrthoDB" id="29546at2759"/>
<dbReference type="Pfam" id="PF00620">
    <property type="entry name" value="RhoGAP"/>
    <property type="match status" value="1"/>
</dbReference>
<reference evidence="3 4" key="1">
    <citation type="submission" date="2014-11" db="EMBL/GenBank/DDBJ databases">
        <title>Genetic blueprint of the zoonotic pathogen Toxocara canis.</title>
        <authorList>
            <person name="Zhu X.-Q."/>
            <person name="Korhonen P.K."/>
            <person name="Cai H."/>
            <person name="Young N.D."/>
            <person name="Nejsum P."/>
            <person name="von Samson-Himmelstjerna G."/>
            <person name="Boag P.R."/>
            <person name="Tan P."/>
            <person name="Li Q."/>
            <person name="Min J."/>
            <person name="Yang Y."/>
            <person name="Wang X."/>
            <person name="Fang X."/>
            <person name="Hall R.S."/>
            <person name="Hofmann A."/>
            <person name="Sternberg P.W."/>
            <person name="Jex A.R."/>
            <person name="Gasser R.B."/>
        </authorList>
    </citation>
    <scope>NUCLEOTIDE SEQUENCE [LARGE SCALE GENOMIC DNA]</scope>
    <source>
        <strain evidence="3">PN_DK_2014</strain>
    </source>
</reference>
<feature type="region of interest" description="Disordered" evidence="1">
    <location>
        <begin position="123"/>
        <end position="162"/>
    </location>
</feature>
<dbReference type="SMART" id="SM00324">
    <property type="entry name" value="RhoGAP"/>
    <property type="match status" value="1"/>
</dbReference>
<proteinExistence type="predicted"/>
<dbReference type="Proteomes" id="UP000031036">
    <property type="component" value="Unassembled WGS sequence"/>
</dbReference>
<feature type="compositionally biased region" description="Polar residues" evidence="1">
    <location>
        <begin position="148"/>
        <end position="162"/>
    </location>
</feature>
<dbReference type="CDD" id="cd17113">
    <property type="entry name" value="RA_ARAPs"/>
    <property type="match status" value="1"/>
</dbReference>
<evidence type="ECO:0000313" key="4">
    <source>
        <dbReference type="Proteomes" id="UP000031036"/>
    </source>
</evidence>
<sequence length="1236" mass="137587">MNVKDTTVVEHILITVPYIHALHFAESHITNENRGMSGIPSRPIPPPRAPRNCKPPIPKRPDRIRATSGNLPFISQPRSTAVNNGMNEAADAAEATDGTNSCSTTRLAPIVESPDKVASLATLQPPRPIPRYSPTSPPVPQKPKRLSSYCSEGLTSTSSGCSATQLVAPKSDSTELIHALDSANDSQFAVVRSASPLPPPKPLRFSMTPSNDSTNSLNSLPSPASLQRTSSASSNDYSTPSDVLPESLNRSTFASRHRDDRSPSAEKSPTFTEPCPNLLSKGNSCFSCDSSNSPDEPTLPLPKIRHYATSSTSTDEPTGSVLDEVVRHESSSINIYPDLNATTSATTPSLKLIDFSSESEMSIPVKNGQSNGTENEAHDGTQCRLSPTIATKSHYANLPLVHDSVGSKESCHCIGPPEVHPPSPPPPPIPPQHYGLMRSIVDKQDEKKQRLPGLEVGPNGGIWNPGYIGLENYRKLVEASQTYMPINRSAINVEVSATSSSMCEMSEADMEPQEPIVNELVGQLESNAEEVAEGEAICFSGYVHLMFNKKDRGRLWAVLRSNRLTFHQSEDQVDSVQHGPYEAGMIIYVGCSPHSRSVINICLKENALCLHWNYLKLTAEEECSNHWVLLLAKCVMPKDDTLTYSVRNVDAAGRVWIRQGATCPWSKGWMHLDNRRLLYILDNCAMLFELDVRKFIAMKTEVAKVDWCASVVGSQKGPFLLTQDGRVINQRRLLYILDNCAMLFELDVRKFIAMKTEVAKVDWCASVVGSQKGPFLLTQDGSSLYVQGECDSVTTLWAEVISSEMECTGSKLEDHKLTADDVPIIVDKCIKFISTYGLYQPGLYRRNGSTVEARLLMEELKRDPINVHIAPTSDETINVVADVLRSFFRQLESPLVPYFMQQRLFAIAEIKDASKLDEYHEVLMSLPRVRLQTLRRLLDHLKDVTEHANANLASVENIAKAEEGKEFQGYDTMIHQVNVLKDLILNYTIIFRVSLREMHAKSKMDMLQSKANSAKARADGFLVPIHLFEKDSHTFNVQSSHTAEQVCEAARNRPCFRDEGCTGNFALFEVIKCGQLQRRVGLREKMSSMVTGRWLDWDPTDCFLLFKRDPQPFSFDQLYPFADDVKIAEPGSKSFSTGHLKLETGTTIVHYNKSMKQLNEWHVDDILWFLDNETGRKPPTAYTLTFVLAKKNFKFKSKFIGYCVAFREDSLRIRWLNAVLSSQVDFQASPAPLLQI</sequence>
<dbReference type="AlphaFoldDB" id="A0A0B2VZQ8"/>
<dbReference type="PANTHER" id="PTHR45899">
    <property type="entry name" value="RHO GTPASE ACTIVATING PROTEIN AT 15B, ISOFORM C"/>
    <property type="match status" value="1"/>
</dbReference>
<dbReference type="GO" id="GO:0005737">
    <property type="term" value="C:cytoplasm"/>
    <property type="evidence" value="ECO:0007669"/>
    <property type="project" value="TreeGrafter"/>
</dbReference>
<dbReference type="STRING" id="6265.A0A0B2VZQ8"/>
<feature type="region of interest" description="Disordered" evidence="1">
    <location>
        <begin position="192"/>
        <end position="275"/>
    </location>
</feature>
<gene>
    <name evidence="3" type="primary">Arap3</name>
    <name evidence="3" type="ORF">Tcan_07786</name>
</gene>
<evidence type="ECO:0000313" key="3">
    <source>
        <dbReference type="EMBL" id="KHN86812.1"/>
    </source>
</evidence>
<dbReference type="GO" id="GO:0005547">
    <property type="term" value="F:phosphatidylinositol-3,4,5-trisphosphate binding"/>
    <property type="evidence" value="ECO:0007669"/>
    <property type="project" value="TreeGrafter"/>
</dbReference>
<feature type="domain" description="Rho-GAP" evidence="2">
    <location>
        <begin position="810"/>
        <end position="991"/>
    </location>
</feature>
<dbReference type="InterPro" id="IPR052227">
    <property type="entry name" value="Arf-Rho-GAP_ANK-PH_domain"/>
</dbReference>